<dbReference type="Proteomes" id="UP001302812">
    <property type="component" value="Unassembled WGS sequence"/>
</dbReference>
<gene>
    <name evidence="2" type="ORF">N656DRAFT_786537</name>
</gene>
<sequence>MASFDELFVPLPAFRTAVCREHRTAVTAKSVARHVNSHHGHLAACTRRCIVEEASALHGNGCWPAIYMTDIRFPDQVIPVIDSLPVWSDGKRCVQCGHIRRTRQDIQKHCRLEHGWANPRRRGGKPGGRGRPAG</sequence>
<evidence type="ECO:0000313" key="3">
    <source>
        <dbReference type="Proteomes" id="UP001302812"/>
    </source>
</evidence>
<reference evidence="2" key="1">
    <citation type="journal article" date="2023" name="Mol. Phylogenet. Evol.">
        <title>Genome-scale phylogeny and comparative genomics of the fungal order Sordariales.</title>
        <authorList>
            <person name="Hensen N."/>
            <person name="Bonometti L."/>
            <person name="Westerberg I."/>
            <person name="Brannstrom I.O."/>
            <person name="Guillou S."/>
            <person name="Cros-Aarteil S."/>
            <person name="Calhoun S."/>
            <person name="Haridas S."/>
            <person name="Kuo A."/>
            <person name="Mondo S."/>
            <person name="Pangilinan J."/>
            <person name="Riley R."/>
            <person name="LaButti K."/>
            <person name="Andreopoulos B."/>
            <person name="Lipzen A."/>
            <person name="Chen C."/>
            <person name="Yan M."/>
            <person name="Daum C."/>
            <person name="Ng V."/>
            <person name="Clum A."/>
            <person name="Steindorff A."/>
            <person name="Ohm R.A."/>
            <person name="Martin F."/>
            <person name="Silar P."/>
            <person name="Natvig D.O."/>
            <person name="Lalanne C."/>
            <person name="Gautier V."/>
            <person name="Ament-Velasquez S.L."/>
            <person name="Kruys A."/>
            <person name="Hutchinson M.I."/>
            <person name="Powell A.J."/>
            <person name="Barry K."/>
            <person name="Miller A.N."/>
            <person name="Grigoriev I.V."/>
            <person name="Debuchy R."/>
            <person name="Gladieux P."/>
            <person name="Hiltunen Thoren M."/>
            <person name="Johannesson H."/>
        </authorList>
    </citation>
    <scope>NUCLEOTIDE SEQUENCE</scope>
    <source>
        <strain evidence="2">CBS 508.74</strain>
    </source>
</reference>
<comment type="caution">
    <text evidence="2">The sequence shown here is derived from an EMBL/GenBank/DDBJ whole genome shotgun (WGS) entry which is preliminary data.</text>
</comment>
<feature type="region of interest" description="Disordered" evidence="1">
    <location>
        <begin position="114"/>
        <end position="134"/>
    </location>
</feature>
<dbReference type="GeneID" id="89940657"/>
<accession>A0AAN6TK97</accession>
<dbReference type="AlphaFoldDB" id="A0AAN6TK97"/>
<proteinExistence type="predicted"/>
<dbReference type="EMBL" id="MU853333">
    <property type="protein sequence ID" value="KAK4116043.1"/>
    <property type="molecule type" value="Genomic_DNA"/>
</dbReference>
<evidence type="ECO:0000313" key="2">
    <source>
        <dbReference type="EMBL" id="KAK4116043.1"/>
    </source>
</evidence>
<keyword evidence="3" id="KW-1185">Reference proteome</keyword>
<feature type="compositionally biased region" description="Gly residues" evidence="1">
    <location>
        <begin position="125"/>
        <end position="134"/>
    </location>
</feature>
<evidence type="ECO:0000256" key="1">
    <source>
        <dbReference type="SAM" id="MobiDB-lite"/>
    </source>
</evidence>
<dbReference type="RefSeq" id="XP_064673613.1">
    <property type="nucleotide sequence ID" value="XM_064816532.1"/>
</dbReference>
<reference evidence="2" key="2">
    <citation type="submission" date="2023-05" db="EMBL/GenBank/DDBJ databases">
        <authorList>
            <consortium name="Lawrence Berkeley National Laboratory"/>
            <person name="Steindorff A."/>
            <person name="Hensen N."/>
            <person name="Bonometti L."/>
            <person name="Westerberg I."/>
            <person name="Brannstrom I.O."/>
            <person name="Guillou S."/>
            <person name="Cros-Aarteil S."/>
            <person name="Calhoun S."/>
            <person name="Haridas S."/>
            <person name="Kuo A."/>
            <person name="Mondo S."/>
            <person name="Pangilinan J."/>
            <person name="Riley R."/>
            <person name="Labutti K."/>
            <person name="Andreopoulos B."/>
            <person name="Lipzen A."/>
            <person name="Chen C."/>
            <person name="Yanf M."/>
            <person name="Daum C."/>
            <person name="Ng V."/>
            <person name="Clum A."/>
            <person name="Ohm R."/>
            <person name="Martin F."/>
            <person name="Silar P."/>
            <person name="Natvig D."/>
            <person name="Lalanne C."/>
            <person name="Gautier V."/>
            <person name="Ament-Velasquez S.L."/>
            <person name="Kruys A."/>
            <person name="Hutchinson M.I."/>
            <person name="Powell A.J."/>
            <person name="Barry K."/>
            <person name="Miller A.N."/>
            <person name="Grigoriev I.V."/>
            <person name="Debuchy R."/>
            <person name="Gladieux P."/>
            <person name="Thoren M.H."/>
            <person name="Johannesson H."/>
        </authorList>
    </citation>
    <scope>NUCLEOTIDE SEQUENCE</scope>
    <source>
        <strain evidence="2">CBS 508.74</strain>
    </source>
</reference>
<dbReference type="InterPro" id="IPR022698">
    <property type="entry name" value="OrsD"/>
</dbReference>
<dbReference type="Pfam" id="PF12013">
    <property type="entry name" value="OrsD"/>
    <property type="match status" value="1"/>
</dbReference>
<name>A0AAN6TK97_9PEZI</name>
<protein>
    <submittedName>
        <fullName evidence="2">Uncharacterized protein</fullName>
    </submittedName>
</protein>
<organism evidence="2 3">
    <name type="scientific">Canariomyces notabilis</name>
    <dbReference type="NCBI Taxonomy" id="2074819"/>
    <lineage>
        <taxon>Eukaryota</taxon>
        <taxon>Fungi</taxon>
        <taxon>Dikarya</taxon>
        <taxon>Ascomycota</taxon>
        <taxon>Pezizomycotina</taxon>
        <taxon>Sordariomycetes</taxon>
        <taxon>Sordariomycetidae</taxon>
        <taxon>Sordariales</taxon>
        <taxon>Chaetomiaceae</taxon>
        <taxon>Canariomyces</taxon>
    </lineage>
</organism>